<proteinExistence type="predicted"/>
<keyword evidence="5" id="KW-0539">Nucleus</keyword>
<evidence type="ECO:0000256" key="2">
    <source>
        <dbReference type="ARBA" id="ARBA00022676"/>
    </source>
</evidence>
<feature type="region of interest" description="Disordered" evidence="6">
    <location>
        <begin position="786"/>
        <end position="805"/>
    </location>
</feature>
<dbReference type="InterPro" id="IPR002589">
    <property type="entry name" value="Macro_dom"/>
</dbReference>
<evidence type="ECO:0000256" key="6">
    <source>
        <dbReference type="SAM" id="MobiDB-lite"/>
    </source>
</evidence>
<evidence type="ECO:0000256" key="5">
    <source>
        <dbReference type="ARBA" id="ARBA00023242"/>
    </source>
</evidence>
<keyword evidence="3" id="KW-0808">Transferase</keyword>
<keyword evidence="2" id="KW-0328">Glycosyltransferase</keyword>
<dbReference type="PANTHER" id="PTHR14453">
    <property type="entry name" value="PARP/ZINC FINGER CCCH TYPE DOMAIN CONTAINING PROTEIN"/>
    <property type="match status" value="1"/>
</dbReference>
<dbReference type="InterPro" id="IPR052056">
    <property type="entry name" value="Mono-ARTD/PARP"/>
</dbReference>
<gene>
    <name evidence="8" type="ORF">MAR_015224</name>
</gene>
<feature type="region of interest" description="Disordered" evidence="6">
    <location>
        <begin position="953"/>
        <end position="976"/>
    </location>
</feature>
<dbReference type="Proteomes" id="UP001164746">
    <property type="component" value="Chromosome 12"/>
</dbReference>
<comment type="subcellular location">
    <subcellularLocation>
        <location evidence="1">Nucleus</location>
    </subcellularLocation>
</comment>
<evidence type="ECO:0000259" key="7">
    <source>
        <dbReference type="PROSITE" id="PS51154"/>
    </source>
</evidence>
<dbReference type="InterPro" id="IPR043472">
    <property type="entry name" value="Macro_dom-like"/>
</dbReference>
<keyword evidence="9" id="KW-1185">Reference proteome</keyword>
<dbReference type="SUPFAM" id="SSF52949">
    <property type="entry name" value="Macro domain-like"/>
    <property type="match status" value="1"/>
</dbReference>
<evidence type="ECO:0000256" key="1">
    <source>
        <dbReference type="ARBA" id="ARBA00004123"/>
    </source>
</evidence>
<dbReference type="Pfam" id="PF01661">
    <property type="entry name" value="Macro"/>
    <property type="match status" value="1"/>
</dbReference>
<sequence length="1057" mass="119382">MARNEIDRLPFWISPVVEYTFFICQLSSETQTKYENAFDQYALQYFVTLKRGIFAECLAKHGIVFEIVNQDRTILLHCPDDRSPDTIYNILNELLKRKCNDYAIDLQASDGDKFLRQISNKGPMQVVHGSAIVIKHDTKIICVSESIDCLDRLLVEMGYNEVEILDIKQFGPNLSLLGIQDVCLHPNIQSISVQHRQHACSLEWKGRAIKKGDVLIREFLKSCSERNIEFVEGDKLRPYTELACKVIFDADGDINQHYVMYLKRTSTSKKICTHFSLVQKDGRLVLYGRDGDVDILKNNVEGSISKHNLGKKLFTQSDVLSFLEKNKEKLWYDTGTGALVCTTDLSQEVEDLCTRITLREVFKVNSAADDRKIFMPVDNHFPEGSSVQSIMGRNKCSLSLHANQPKAAISRKDLLKRWVDPYGSTQIWVAEMGTEIPCVDICIVFTADMLRHLGISNPISDEGNSETSEEGYGKKTTFYGPFPFANACICCREIHLVGVKMTENKRLMECFVKEITCSRDKGTHRLGIVAAIGENQEESACGYVISQFVNAVREVVHLQRPTYTQDVYIVVDKRQILEAEENIEIYLSGAFKAFRREKYHAATTFKGKTIEIKLIKGSITKSSSDAIVSTTSTYLDLSNGSTNIDISRADGRELRNEYKVFYPEGIEKGIIAFCQTHRLKKEKVKFILLGVLDKYIFQSFEANVKTFVKSCLFLAEELECRSVSFPAIGVETLKYPRRETIAFVLDAIDAYKLEVKHSDITKVNIVCAENDRKTIDAFKASEEWRRPDSCKASPEKGQRSFKGKKAQRKDVQLKKATDDPVTWNDEIHFKNIESLKTGHLINQLKGILNDERITFLIWNLDSKCKMSYGDQIVLTVSSLETMLKPGNCYLQNVVILLDDSSTIESLHTKIENDSTISWHLSLNEAASGSLEMIGRTPECALKVKEEVLQVIEETKNSRDDPKSQNEVEESQTNDTEGYANNCFQDLAISSTLNAGIVRFLGEGLMRWACVVKETFNVTLDLSSSDSVTVSGDLKNVLSFETYLHTGFPSDPVSASST</sequence>
<protein>
    <recommendedName>
        <fullName evidence="7">Macro domain-containing protein</fullName>
    </recommendedName>
</protein>
<organism evidence="8 9">
    <name type="scientific">Mya arenaria</name>
    <name type="common">Soft-shell clam</name>
    <dbReference type="NCBI Taxonomy" id="6604"/>
    <lineage>
        <taxon>Eukaryota</taxon>
        <taxon>Metazoa</taxon>
        <taxon>Spiralia</taxon>
        <taxon>Lophotrochozoa</taxon>
        <taxon>Mollusca</taxon>
        <taxon>Bivalvia</taxon>
        <taxon>Autobranchia</taxon>
        <taxon>Heteroconchia</taxon>
        <taxon>Euheterodonta</taxon>
        <taxon>Imparidentia</taxon>
        <taxon>Neoheterodontei</taxon>
        <taxon>Myida</taxon>
        <taxon>Myoidea</taxon>
        <taxon>Myidae</taxon>
        <taxon>Mya</taxon>
    </lineage>
</organism>
<feature type="compositionally biased region" description="Basic and acidic residues" evidence="6">
    <location>
        <begin position="786"/>
        <end position="798"/>
    </location>
</feature>
<feature type="domain" description="Macro" evidence="7">
    <location>
        <begin position="599"/>
        <end position="764"/>
    </location>
</feature>
<feature type="compositionally biased region" description="Basic and acidic residues" evidence="6">
    <location>
        <begin position="953"/>
        <end position="965"/>
    </location>
</feature>
<reference evidence="8" key="1">
    <citation type="submission" date="2022-11" db="EMBL/GenBank/DDBJ databases">
        <title>Centuries of genome instability and evolution in soft-shell clam transmissible cancer (bioRxiv).</title>
        <authorList>
            <person name="Hart S.F.M."/>
            <person name="Yonemitsu M.A."/>
            <person name="Giersch R.M."/>
            <person name="Beal B.F."/>
            <person name="Arriagada G."/>
            <person name="Davis B.W."/>
            <person name="Ostrander E.A."/>
            <person name="Goff S.P."/>
            <person name="Metzger M.J."/>
        </authorList>
    </citation>
    <scope>NUCLEOTIDE SEQUENCE</scope>
    <source>
        <strain evidence="8">MELC-2E11</strain>
        <tissue evidence="8">Siphon/mantle</tissue>
    </source>
</reference>
<evidence type="ECO:0000313" key="9">
    <source>
        <dbReference type="Proteomes" id="UP001164746"/>
    </source>
</evidence>
<keyword evidence="4" id="KW-0520">NAD</keyword>
<evidence type="ECO:0000313" key="8">
    <source>
        <dbReference type="EMBL" id="WAR21250.1"/>
    </source>
</evidence>
<accession>A0ABY7FGF6</accession>
<evidence type="ECO:0000256" key="3">
    <source>
        <dbReference type="ARBA" id="ARBA00022679"/>
    </source>
</evidence>
<evidence type="ECO:0000256" key="4">
    <source>
        <dbReference type="ARBA" id="ARBA00023027"/>
    </source>
</evidence>
<dbReference type="PROSITE" id="PS51154">
    <property type="entry name" value="MACRO"/>
    <property type="match status" value="1"/>
</dbReference>
<name>A0ABY7FGF6_MYAAR</name>
<dbReference type="Gene3D" id="3.40.220.10">
    <property type="entry name" value="Leucine Aminopeptidase, subunit E, domain 1"/>
    <property type="match status" value="1"/>
</dbReference>
<dbReference type="PANTHER" id="PTHR14453:SF67">
    <property type="entry name" value="POLY [ADP-RIBOSE] POLYMERASE"/>
    <property type="match status" value="1"/>
</dbReference>
<dbReference type="EMBL" id="CP111023">
    <property type="protein sequence ID" value="WAR21250.1"/>
    <property type="molecule type" value="Genomic_DNA"/>
</dbReference>